<evidence type="ECO:0000313" key="1">
    <source>
        <dbReference type="EMBL" id="KAH7917684.1"/>
    </source>
</evidence>
<reference evidence="1" key="1">
    <citation type="journal article" date="2021" name="New Phytol.">
        <title>Evolutionary innovations through gain and loss of genes in the ectomycorrhizal Boletales.</title>
        <authorList>
            <person name="Wu G."/>
            <person name="Miyauchi S."/>
            <person name="Morin E."/>
            <person name="Kuo A."/>
            <person name="Drula E."/>
            <person name="Varga T."/>
            <person name="Kohler A."/>
            <person name="Feng B."/>
            <person name="Cao Y."/>
            <person name="Lipzen A."/>
            <person name="Daum C."/>
            <person name="Hundley H."/>
            <person name="Pangilinan J."/>
            <person name="Johnson J."/>
            <person name="Barry K."/>
            <person name="LaButti K."/>
            <person name="Ng V."/>
            <person name="Ahrendt S."/>
            <person name="Min B."/>
            <person name="Choi I.G."/>
            <person name="Park H."/>
            <person name="Plett J.M."/>
            <person name="Magnuson J."/>
            <person name="Spatafora J.W."/>
            <person name="Nagy L.G."/>
            <person name="Henrissat B."/>
            <person name="Grigoriev I.V."/>
            <person name="Yang Z.L."/>
            <person name="Xu J."/>
            <person name="Martin F.M."/>
        </authorList>
    </citation>
    <scope>NUCLEOTIDE SEQUENCE</scope>
    <source>
        <strain evidence="1">KUC20120723A-06</strain>
    </source>
</reference>
<feature type="non-terminal residue" evidence="1">
    <location>
        <position position="89"/>
    </location>
</feature>
<comment type="caution">
    <text evidence="1">The sequence shown here is derived from an EMBL/GenBank/DDBJ whole genome shotgun (WGS) entry which is preliminary data.</text>
</comment>
<gene>
    <name evidence="1" type="ORF">BV22DRAFT_979405</name>
</gene>
<proteinExistence type="predicted"/>
<accession>A0ACB8AWP3</accession>
<sequence length="89" mass="9834">GILISCCSVEIMQKICDLLCAADLVIYGATAKKNYLALHDYLGSKRLHDTIRVFMSDPASFISMMRTHGCAISGSLALYFFNPTLEWAP</sequence>
<name>A0ACB8AWP3_9AGAM</name>
<dbReference type="Proteomes" id="UP000790709">
    <property type="component" value="Unassembled WGS sequence"/>
</dbReference>
<organism evidence="1 2">
    <name type="scientific">Leucogyrophana mollusca</name>
    <dbReference type="NCBI Taxonomy" id="85980"/>
    <lineage>
        <taxon>Eukaryota</taxon>
        <taxon>Fungi</taxon>
        <taxon>Dikarya</taxon>
        <taxon>Basidiomycota</taxon>
        <taxon>Agaricomycotina</taxon>
        <taxon>Agaricomycetes</taxon>
        <taxon>Agaricomycetidae</taxon>
        <taxon>Boletales</taxon>
        <taxon>Boletales incertae sedis</taxon>
        <taxon>Leucogyrophana</taxon>
    </lineage>
</organism>
<feature type="non-terminal residue" evidence="1">
    <location>
        <position position="1"/>
    </location>
</feature>
<evidence type="ECO:0000313" key="2">
    <source>
        <dbReference type="Proteomes" id="UP000790709"/>
    </source>
</evidence>
<keyword evidence="2" id="KW-1185">Reference proteome</keyword>
<protein>
    <submittedName>
        <fullName evidence="1">Uncharacterized protein</fullName>
    </submittedName>
</protein>
<dbReference type="EMBL" id="MU266969">
    <property type="protein sequence ID" value="KAH7917684.1"/>
    <property type="molecule type" value="Genomic_DNA"/>
</dbReference>